<keyword evidence="3" id="KW-1185">Reference proteome</keyword>
<evidence type="ECO:0008006" key="4">
    <source>
        <dbReference type="Google" id="ProtNLM"/>
    </source>
</evidence>
<protein>
    <recommendedName>
        <fullName evidence="4">Ankyrin repeat protein</fullName>
    </recommendedName>
</protein>
<dbReference type="Proteomes" id="UP000032430">
    <property type="component" value="Chromosome I"/>
</dbReference>
<dbReference type="RefSeq" id="WP_045096842.1">
    <property type="nucleotide sequence ID" value="NZ_LN614827.1"/>
</dbReference>
<evidence type="ECO:0000313" key="2">
    <source>
        <dbReference type="EMBL" id="CEG58548.1"/>
    </source>
</evidence>
<dbReference type="HOGENOM" id="CLU_561181_0_0_6"/>
<accession>A0A098G7W9</accession>
<keyword evidence="1" id="KW-1133">Transmembrane helix</keyword>
<keyword evidence="1" id="KW-0472">Membrane</keyword>
<reference evidence="3" key="1">
    <citation type="submission" date="2014-09" db="EMBL/GenBank/DDBJ databases">
        <authorList>
            <person name="Gomez-Valero L."/>
        </authorList>
    </citation>
    <scope>NUCLEOTIDE SEQUENCE [LARGE SCALE GENOMIC DNA]</scope>
    <source>
        <strain evidence="3">ATCC700992</strain>
    </source>
</reference>
<gene>
    <name evidence="2" type="ORF">LFA_3213</name>
</gene>
<dbReference type="OrthoDB" id="5653708at2"/>
<keyword evidence="1" id="KW-0812">Transmembrane</keyword>
<evidence type="ECO:0000313" key="3">
    <source>
        <dbReference type="Proteomes" id="UP000032430"/>
    </source>
</evidence>
<organism evidence="2 3">
    <name type="scientific">Legionella fallonii LLAP-10</name>
    <dbReference type="NCBI Taxonomy" id="1212491"/>
    <lineage>
        <taxon>Bacteria</taxon>
        <taxon>Pseudomonadati</taxon>
        <taxon>Pseudomonadota</taxon>
        <taxon>Gammaproteobacteria</taxon>
        <taxon>Legionellales</taxon>
        <taxon>Legionellaceae</taxon>
        <taxon>Legionella</taxon>
    </lineage>
</organism>
<sequence length="531" mass="60510">MPYSFSELHNEFSPDQQNLSPEAMAIAVDQLKQQAQLKGRSFNCLIIDRENPAHDELTDLLLLLNKNKDKVIHERIQVVYRCKKHWSTMDIEIKNGQLSFFLLDAANSLPAVIDTVTSIYTHCPNASLKYSGSNTQMDKYSCAYFSLNDAFNLAKISNLHDILPDCVQMGAIGQFTSYKHFIETIIDRDTNILGNLTKTAVLNAVEHIQYIPIRNWPKEFGSLIKNIQSLTMFASLSKEKKYLRYNTKPTADYIEQHTVTCQDSPYAPPAQRNNAIENKKNKIKISALQHLKEHEEDFGTIINARQRGSSALFSEEKHEKNIASTDKNIPLKRSIAPKEEKETIIVDSKKLDSDLFIETQPIDGKYLHKKSNFILSKQVEIDLLFTSIQNMKRHGKTLSLSGSVHGEMVTVLAKKLKKLTQDFITKNENKERHEIDFSDFKNNFIKQLHSKDPEMAVHRQWWKVVTANILLALTGVGALFIVVRSLAQGKPSFFFDKTQREKNIIDVDSNIQNLCSIIPEPQEAAVKISAF</sequence>
<name>A0A098G7W9_9GAMM</name>
<dbReference type="KEGG" id="lfa:LFA_3213"/>
<dbReference type="AlphaFoldDB" id="A0A098G7W9"/>
<dbReference type="EMBL" id="LN614827">
    <property type="protein sequence ID" value="CEG58548.1"/>
    <property type="molecule type" value="Genomic_DNA"/>
</dbReference>
<feature type="transmembrane region" description="Helical" evidence="1">
    <location>
        <begin position="461"/>
        <end position="483"/>
    </location>
</feature>
<proteinExistence type="predicted"/>
<evidence type="ECO:0000256" key="1">
    <source>
        <dbReference type="SAM" id="Phobius"/>
    </source>
</evidence>